<dbReference type="CDD" id="cd00067">
    <property type="entry name" value="GAL4"/>
    <property type="match status" value="1"/>
</dbReference>
<dbReference type="PANTHER" id="PTHR47338:SF20">
    <property type="entry name" value="ZN(II)2CYS6 TRANSCRIPTION FACTOR (EUROFUNG)"/>
    <property type="match status" value="1"/>
</dbReference>
<gene>
    <name evidence="8" type="ORF">TRIVIDRAFT_191924</name>
</gene>
<dbReference type="CDD" id="cd12148">
    <property type="entry name" value="fungal_TF_MHR"/>
    <property type="match status" value="1"/>
</dbReference>
<dbReference type="PROSITE" id="PS50048">
    <property type="entry name" value="ZN2_CY6_FUNGAL_2"/>
    <property type="match status" value="1"/>
</dbReference>
<dbReference type="PANTHER" id="PTHR47338">
    <property type="entry name" value="ZN(II)2CYS6 TRANSCRIPTION FACTOR (EUROFUNG)-RELATED"/>
    <property type="match status" value="1"/>
</dbReference>
<comment type="subcellular location">
    <subcellularLocation>
        <location evidence="1">Nucleus</location>
    </subcellularLocation>
</comment>
<dbReference type="InterPro" id="IPR050815">
    <property type="entry name" value="TF_fung"/>
</dbReference>
<evidence type="ECO:0000256" key="2">
    <source>
        <dbReference type="ARBA" id="ARBA00022723"/>
    </source>
</evidence>
<dbReference type="InterPro" id="IPR001138">
    <property type="entry name" value="Zn2Cys6_DnaBD"/>
</dbReference>
<reference evidence="8 9" key="1">
    <citation type="journal article" date="2011" name="Genome Biol.">
        <title>Comparative genome sequence analysis underscores mycoparasitism as the ancestral life style of Trichoderma.</title>
        <authorList>
            <person name="Kubicek C.P."/>
            <person name="Herrera-Estrella A."/>
            <person name="Seidl-Seiboth V."/>
            <person name="Martinez D.A."/>
            <person name="Druzhinina I.S."/>
            <person name="Thon M."/>
            <person name="Zeilinger S."/>
            <person name="Casas-Flores S."/>
            <person name="Horwitz B.A."/>
            <person name="Mukherjee P.K."/>
            <person name="Mukherjee M."/>
            <person name="Kredics L."/>
            <person name="Alcaraz L.D."/>
            <person name="Aerts A."/>
            <person name="Antal Z."/>
            <person name="Atanasova L."/>
            <person name="Cervantes-Badillo M.G."/>
            <person name="Challacombe J."/>
            <person name="Chertkov O."/>
            <person name="McCluskey K."/>
            <person name="Coulpier F."/>
            <person name="Deshpande N."/>
            <person name="von Doehren H."/>
            <person name="Ebbole D.J."/>
            <person name="Esquivel-Naranjo E.U."/>
            <person name="Fekete E."/>
            <person name="Flipphi M."/>
            <person name="Glaser F."/>
            <person name="Gomez-Rodriguez E.Y."/>
            <person name="Gruber S."/>
            <person name="Han C."/>
            <person name="Henrissat B."/>
            <person name="Hermosa R."/>
            <person name="Hernandez-Onate M."/>
            <person name="Karaffa L."/>
            <person name="Kosti I."/>
            <person name="Le Crom S."/>
            <person name="Lindquist E."/>
            <person name="Lucas S."/>
            <person name="Luebeck M."/>
            <person name="Luebeck P.S."/>
            <person name="Margeot A."/>
            <person name="Metz B."/>
            <person name="Misra M."/>
            <person name="Nevalainen H."/>
            <person name="Omann M."/>
            <person name="Packer N."/>
            <person name="Perrone G."/>
            <person name="Uresti-Rivera E.E."/>
            <person name="Salamov A."/>
            <person name="Schmoll M."/>
            <person name="Seiboth B."/>
            <person name="Shapiro H."/>
            <person name="Sukno S."/>
            <person name="Tamayo-Ramos J.A."/>
            <person name="Tisch D."/>
            <person name="Wiest A."/>
            <person name="Wilkinson H.H."/>
            <person name="Zhang M."/>
            <person name="Coutinho P.M."/>
            <person name="Kenerley C.M."/>
            <person name="Monte E."/>
            <person name="Baker S.E."/>
            <person name="Grigoriev I.V."/>
        </authorList>
    </citation>
    <scope>NUCLEOTIDE SEQUENCE [LARGE SCALE GENOMIC DNA]</scope>
    <source>
        <strain evidence="9">Gv29-8 / FGSC 10586</strain>
    </source>
</reference>
<dbReference type="GO" id="GO:0005634">
    <property type="term" value="C:nucleus"/>
    <property type="evidence" value="ECO:0007669"/>
    <property type="project" value="UniProtKB-SubCell"/>
</dbReference>
<dbReference type="PROSITE" id="PS00463">
    <property type="entry name" value="ZN2_CY6_FUNGAL_1"/>
    <property type="match status" value="1"/>
</dbReference>
<dbReference type="GO" id="GO:0003677">
    <property type="term" value="F:DNA binding"/>
    <property type="evidence" value="ECO:0007669"/>
    <property type="project" value="InterPro"/>
</dbReference>
<evidence type="ECO:0000256" key="1">
    <source>
        <dbReference type="ARBA" id="ARBA00004123"/>
    </source>
</evidence>
<dbReference type="Pfam" id="PF04082">
    <property type="entry name" value="Fungal_trans"/>
    <property type="match status" value="1"/>
</dbReference>
<proteinExistence type="predicted"/>
<keyword evidence="5" id="KW-0539">Nucleus</keyword>
<organism evidence="8 9">
    <name type="scientific">Hypocrea virens (strain Gv29-8 / FGSC 10586)</name>
    <name type="common">Gliocladium virens</name>
    <name type="synonym">Trichoderma virens</name>
    <dbReference type="NCBI Taxonomy" id="413071"/>
    <lineage>
        <taxon>Eukaryota</taxon>
        <taxon>Fungi</taxon>
        <taxon>Dikarya</taxon>
        <taxon>Ascomycota</taxon>
        <taxon>Pezizomycotina</taxon>
        <taxon>Sordariomycetes</taxon>
        <taxon>Hypocreomycetidae</taxon>
        <taxon>Hypocreales</taxon>
        <taxon>Hypocreaceae</taxon>
        <taxon>Trichoderma</taxon>
    </lineage>
</organism>
<dbReference type="OrthoDB" id="3862662at2759"/>
<dbReference type="HOGENOM" id="CLU_023880_0_1_1"/>
<dbReference type="SMART" id="SM00066">
    <property type="entry name" value="GAL4"/>
    <property type="match status" value="1"/>
</dbReference>
<dbReference type="AlphaFoldDB" id="G9MUV6"/>
<evidence type="ECO:0000313" key="9">
    <source>
        <dbReference type="Proteomes" id="UP000007115"/>
    </source>
</evidence>
<dbReference type="SUPFAM" id="SSF57701">
    <property type="entry name" value="Zn2/Cys6 DNA-binding domain"/>
    <property type="match status" value="1"/>
</dbReference>
<dbReference type="eggNOG" id="ENOG502SID0">
    <property type="taxonomic scope" value="Eukaryota"/>
</dbReference>
<dbReference type="InterPro" id="IPR007219">
    <property type="entry name" value="XnlR_reg_dom"/>
</dbReference>
<dbReference type="GeneID" id="25789585"/>
<dbReference type="GO" id="GO:0006351">
    <property type="term" value="P:DNA-templated transcription"/>
    <property type="evidence" value="ECO:0007669"/>
    <property type="project" value="InterPro"/>
</dbReference>
<dbReference type="InterPro" id="IPR036864">
    <property type="entry name" value="Zn2-C6_fun-type_DNA-bd_sf"/>
</dbReference>
<dbReference type="RefSeq" id="XP_013955966.1">
    <property type="nucleotide sequence ID" value="XM_014100491.1"/>
</dbReference>
<evidence type="ECO:0000256" key="3">
    <source>
        <dbReference type="ARBA" id="ARBA00023015"/>
    </source>
</evidence>
<keyword evidence="3" id="KW-0805">Transcription regulation</keyword>
<feature type="compositionally biased region" description="Polar residues" evidence="6">
    <location>
        <begin position="94"/>
        <end position="103"/>
    </location>
</feature>
<dbReference type="GO" id="GO:0008270">
    <property type="term" value="F:zinc ion binding"/>
    <property type="evidence" value="ECO:0007669"/>
    <property type="project" value="InterPro"/>
</dbReference>
<evidence type="ECO:0000313" key="8">
    <source>
        <dbReference type="EMBL" id="EHK21771.1"/>
    </source>
</evidence>
<keyword evidence="9" id="KW-1185">Reference proteome</keyword>
<evidence type="ECO:0000256" key="5">
    <source>
        <dbReference type="ARBA" id="ARBA00023242"/>
    </source>
</evidence>
<dbReference type="Pfam" id="PF00172">
    <property type="entry name" value="Zn_clus"/>
    <property type="match status" value="1"/>
</dbReference>
<dbReference type="InParanoid" id="G9MUV6"/>
<sequence>MPPQHESAPTEDRPLDGLGVAKSPLSCHRCRRLKRRCDRQYPFCALCCERQESCDYPPSRKQRNRPRSGHVMRKPSLLSPRTSSRTASTAGSSIQASAVQTASPHPSQYDIHYQLSELSELDIFAASFLNPDDNFIRAQLESAKIEVSITEAVSSLVGSISDIQTIAVEFNQNIYTWMPILSHQQFQETLLERLTLRRAELFLLVLAMKLCVSRPTVARSALYTTVKEFYISVESSGRLSILILQAAVLIAVYELGHGIYPAVLLSVANCARIGVLLGVDNSLTKLAHTTEIPWIKLEECRRVWWMILILDRFVNLSNPKRHLVTSDPDSDSYLPVDDAEWDSGISKPADAVQLRFSSQMNIGRFARFAHAVPLLSQCISRVDEAPHDTVQLRRTILSLINLGEKEGVTKRILFCTLNAACYM</sequence>
<feature type="compositionally biased region" description="Low complexity" evidence="6">
    <location>
        <begin position="75"/>
        <end position="93"/>
    </location>
</feature>
<accession>G9MUV6</accession>
<feature type="compositionally biased region" description="Basic residues" evidence="6">
    <location>
        <begin position="60"/>
        <end position="73"/>
    </location>
</feature>
<feature type="region of interest" description="Disordered" evidence="6">
    <location>
        <begin position="55"/>
        <end position="103"/>
    </location>
</feature>
<dbReference type="Gene3D" id="4.10.240.10">
    <property type="entry name" value="Zn(2)-C6 fungal-type DNA-binding domain"/>
    <property type="match status" value="1"/>
</dbReference>
<dbReference type="Proteomes" id="UP000007115">
    <property type="component" value="Unassembled WGS sequence"/>
</dbReference>
<dbReference type="GO" id="GO:0000981">
    <property type="term" value="F:DNA-binding transcription factor activity, RNA polymerase II-specific"/>
    <property type="evidence" value="ECO:0007669"/>
    <property type="project" value="InterPro"/>
</dbReference>
<evidence type="ECO:0000256" key="4">
    <source>
        <dbReference type="ARBA" id="ARBA00023163"/>
    </source>
</evidence>
<dbReference type="VEuPathDB" id="FungiDB:TRIVIDRAFT_191924"/>
<evidence type="ECO:0000259" key="7">
    <source>
        <dbReference type="PROSITE" id="PS50048"/>
    </source>
</evidence>
<dbReference type="STRING" id="413071.G9MUV6"/>
<keyword evidence="2" id="KW-0479">Metal-binding</keyword>
<keyword evidence="4" id="KW-0804">Transcription</keyword>
<protein>
    <recommendedName>
        <fullName evidence="7">Zn(2)-C6 fungal-type domain-containing protein</fullName>
    </recommendedName>
</protein>
<dbReference type="EMBL" id="ABDF02000063">
    <property type="protein sequence ID" value="EHK21771.1"/>
    <property type="molecule type" value="Genomic_DNA"/>
</dbReference>
<evidence type="ECO:0000256" key="6">
    <source>
        <dbReference type="SAM" id="MobiDB-lite"/>
    </source>
</evidence>
<comment type="caution">
    <text evidence="8">The sequence shown here is derived from an EMBL/GenBank/DDBJ whole genome shotgun (WGS) entry which is preliminary data.</text>
</comment>
<feature type="domain" description="Zn(2)-C6 fungal-type" evidence="7">
    <location>
        <begin position="26"/>
        <end position="56"/>
    </location>
</feature>
<name>G9MUV6_HYPVG</name>